<feature type="binding site" evidence="12">
    <location>
        <position position="294"/>
    </location>
    <ligand>
        <name>ATP</name>
        <dbReference type="ChEBI" id="CHEBI:30616"/>
    </ligand>
</feature>
<accession>A0A1F4TI42</accession>
<dbReference type="InterPro" id="IPR036043">
    <property type="entry name" value="Phosphoglycerate_kinase_sf"/>
</dbReference>
<feature type="binding site" evidence="12">
    <location>
        <position position="120"/>
    </location>
    <ligand>
        <name>substrate</name>
    </ligand>
</feature>
<evidence type="ECO:0000256" key="4">
    <source>
        <dbReference type="ARBA" id="ARBA00011245"/>
    </source>
</evidence>
<dbReference type="EC" id="2.7.2.3" evidence="5 12"/>
<dbReference type="InterPro" id="IPR015824">
    <property type="entry name" value="Phosphoglycerate_kinase_N"/>
</dbReference>
<keyword evidence="7 12" id="KW-0808">Transferase</keyword>
<dbReference type="HAMAP" id="MF_00145">
    <property type="entry name" value="Phosphoglyc_kinase"/>
    <property type="match status" value="1"/>
</dbReference>
<feature type="binding site" evidence="12">
    <location>
        <position position="153"/>
    </location>
    <ligand>
        <name>substrate</name>
    </ligand>
</feature>
<evidence type="ECO:0000256" key="1">
    <source>
        <dbReference type="ARBA" id="ARBA00000642"/>
    </source>
</evidence>
<dbReference type="SUPFAM" id="SSF53748">
    <property type="entry name" value="Phosphoglycerate kinase"/>
    <property type="match status" value="1"/>
</dbReference>
<comment type="subunit">
    <text evidence="4 12">Monomer.</text>
</comment>
<sequence>MAKQTIEDIRDLKGKKVLVRVDFNVPQDDKQNITDDTRIKAAMPTIKYLADQGAKVILVSHLGRPKAGPEEKFRLGPVAEKLSALMGREVGYVKDCIGPEVDKAVAGLNNGDILLLENVRFYKEEEKNVPEFAKKLAALADLYVNDAFGTAHRAHASTEGVTKYLKGYAGFLMEKEIKFLGQLLENPARPFVAILGGAKISGKIEVIQNLLSKVDTLIVGGGMAYTFFRARGVQVGHSLVEVDKIDLAKDILKKAIDCGTPLMLPIDHIVADKFDANANSQLVTRAGIPADWQGMDIGPETITKFSHAIKKAKTIFWNGPMGVFEFDKFSKGTFAIAKMIAEATANGAISVIGGGDSVAAIEKAGLADKLTHISTGGGASLEFVEGKVLPGIACLQDK</sequence>
<dbReference type="GO" id="GO:0004618">
    <property type="term" value="F:phosphoglycerate kinase activity"/>
    <property type="evidence" value="ECO:0007669"/>
    <property type="project" value="UniProtKB-UniRule"/>
</dbReference>
<keyword evidence="8 12" id="KW-0547">Nucleotide-binding</keyword>
<dbReference type="STRING" id="1802583.A2311_00740"/>
<feature type="binding site" evidence="12 14">
    <location>
        <position position="203"/>
    </location>
    <ligand>
        <name>ATP</name>
        <dbReference type="ChEBI" id="CHEBI:30616"/>
    </ligand>
</feature>
<feature type="binding site" evidence="13">
    <location>
        <position position="153"/>
    </location>
    <ligand>
        <name>(2R)-3-phosphoglycerate</name>
        <dbReference type="ChEBI" id="CHEBI:58272"/>
    </ligand>
</feature>
<name>A0A1F4TI42_UNCSA</name>
<feature type="binding site" evidence="12 14">
    <location>
        <begin position="354"/>
        <end position="357"/>
    </location>
    <ligand>
        <name>ATP</name>
        <dbReference type="ChEBI" id="CHEBI:30616"/>
    </ligand>
</feature>
<reference evidence="16 17" key="1">
    <citation type="journal article" date="2016" name="Nat. Commun.">
        <title>Thousands of microbial genomes shed light on interconnected biogeochemical processes in an aquifer system.</title>
        <authorList>
            <person name="Anantharaman K."/>
            <person name="Brown C.T."/>
            <person name="Hug L.A."/>
            <person name="Sharon I."/>
            <person name="Castelle C.J."/>
            <person name="Probst A.J."/>
            <person name="Thomas B.C."/>
            <person name="Singh A."/>
            <person name="Wilkins M.J."/>
            <person name="Karaoz U."/>
            <person name="Brodie E.L."/>
            <person name="Williams K.H."/>
            <person name="Hubbard S.S."/>
            <person name="Banfield J.F."/>
        </authorList>
    </citation>
    <scope>NUCLEOTIDE SEQUENCE [LARGE SCALE GENOMIC DNA]</scope>
</reference>
<comment type="subcellular location">
    <subcellularLocation>
        <location evidence="12">Cytoplasm</location>
    </subcellularLocation>
</comment>
<dbReference type="GO" id="GO:0005524">
    <property type="term" value="F:ATP binding"/>
    <property type="evidence" value="ECO:0007669"/>
    <property type="project" value="UniProtKB-KW"/>
</dbReference>
<dbReference type="EMBL" id="MEUF01000079">
    <property type="protein sequence ID" value="OGC32391.1"/>
    <property type="molecule type" value="Genomic_DNA"/>
</dbReference>
<evidence type="ECO:0000256" key="13">
    <source>
        <dbReference type="PIRSR" id="PIRSR000724-1"/>
    </source>
</evidence>
<gene>
    <name evidence="12" type="primary">pgk</name>
    <name evidence="16" type="ORF">A2311_00740</name>
</gene>
<evidence type="ECO:0000256" key="10">
    <source>
        <dbReference type="ARBA" id="ARBA00022840"/>
    </source>
</evidence>
<evidence type="ECO:0000256" key="7">
    <source>
        <dbReference type="ARBA" id="ARBA00022679"/>
    </source>
</evidence>
<dbReference type="PANTHER" id="PTHR11406">
    <property type="entry name" value="PHOSPHOGLYCERATE KINASE"/>
    <property type="match status" value="1"/>
</dbReference>
<comment type="caution">
    <text evidence="16">The sequence shown here is derived from an EMBL/GenBank/DDBJ whole genome shotgun (WGS) entry which is preliminary data.</text>
</comment>
<evidence type="ECO:0000256" key="3">
    <source>
        <dbReference type="ARBA" id="ARBA00008982"/>
    </source>
</evidence>
<keyword evidence="12" id="KW-0963">Cytoplasm</keyword>
<evidence type="ECO:0000313" key="16">
    <source>
        <dbReference type="EMBL" id="OGC32391.1"/>
    </source>
</evidence>
<feature type="binding site" evidence="13">
    <location>
        <position position="38"/>
    </location>
    <ligand>
        <name>(2R)-3-phosphoglycerate</name>
        <dbReference type="ChEBI" id="CHEBI:58272"/>
    </ligand>
</feature>
<feature type="binding site" evidence="12">
    <location>
        <position position="38"/>
    </location>
    <ligand>
        <name>substrate</name>
    </ligand>
</feature>
<evidence type="ECO:0000256" key="14">
    <source>
        <dbReference type="PIRSR" id="PIRSR000724-2"/>
    </source>
</evidence>
<dbReference type="Pfam" id="PF00162">
    <property type="entry name" value="PGK"/>
    <property type="match status" value="1"/>
</dbReference>
<evidence type="ECO:0000256" key="11">
    <source>
        <dbReference type="ARBA" id="ARBA00023152"/>
    </source>
</evidence>
<dbReference type="CDD" id="cd00318">
    <property type="entry name" value="Phosphoglycerate_kinase"/>
    <property type="match status" value="1"/>
</dbReference>
<evidence type="ECO:0000256" key="12">
    <source>
        <dbReference type="HAMAP-Rule" id="MF_00145"/>
    </source>
</evidence>
<proteinExistence type="inferred from homology"/>
<dbReference type="PIRSF" id="PIRSF000724">
    <property type="entry name" value="Pgk"/>
    <property type="match status" value="1"/>
</dbReference>
<dbReference type="Proteomes" id="UP000178951">
    <property type="component" value="Unassembled WGS sequence"/>
</dbReference>
<dbReference type="PRINTS" id="PR00477">
    <property type="entry name" value="PHGLYCKINASE"/>
</dbReference>
<feature type="binding site" evidence="12 14">
    <location>
        <position position="325"/>
    </location>
    <ligand>
        <name>ATP</name>
        <dbReference type="ChEBI" id="CHEBI:30616"/>
    </ligand>
</feature>
<organism evidence="16 17">
    <name type="scientific">candidate division WOR-1 bacterium RIFOXYB2_FULL_48_7</name>
    <dbReference type="NCBI Taxonomy" id="1802583"/>
    <lineage>
        <taxon>Bacteria</taxon>
        <taxon>Bacillati</taxon>
        <taxon>Saganbacteria</taxon>
    </lineage>
</organism>
<dbReference type="PANTHER" id="PTHR11406:SF23">
    <property type="entry name" value="PHOSPHOGLYCERATE KINASE 1, CHLOROPLASTIC-RELATED"/>
    <property type="match status" value="1"/>
</dbReference>
<dbReference type="GO" id="GO:0005829">
    <property type="term" value="C:cytosol"/>
    <property type="evidence" value="ECO:0007669"/>
    <property type="project" value="TreeGrafter"/>
</dbReference>
<dbReference type="FunFam" id="3.40.50.1260:FF:000006">
    <property type="entry name" value="Phosphoglycerate kinase"/>
    <property type="match status" value="1"/>
</dbReference>
<evidence type="ECO:0000256" key="2">
    <source>
        <dbReference type="ARBA" id="ARBA00004838"/>
    </source>
</evidence>
<dbReference type="GO" id="GO:0043531">
    <property type="term" value="F:ADP binding"/>
    <property type="evidence" value="ECO:0007669"/>
    <property type="project" value="TreeGrafter"/>
</dbReference>
<protein>
    <recommendedName>
        <fullName evidence="6 12">Phosphoglycerate kinase</fullName>
        <ecNumber evidence="5 12">2.7.2.3</ecNumber>
    </recommendedName>
</protein>
<dbReference type="AlphaFoldDB" id="A0A1F4TI42"/>
<evidence type="ECO:0000256" key="9">
    <source>
        <dbReference type="ARBA" id="ARBA00022777"/>
    </source>
</evidence>
<dbReference type="UniPathway" id="UPA00109">
    <property type="reaction ID" value="UER00185"/>
</dbReference>
<dbReference type="GO" id="GO:0006096">
    <property type="term" value="P:glycolytic process"/>
    <property type="evidence" value="ECO:0007669"/>
    <property type="project" value="UniProtKB-UniRule"/>
</dbReference>
<evidence type="ECO:0000256" key="15">
    <source>
        <dbReference type="RuleBase" id="RU000532"/>
    </source>
</evidence>
<dbReference type="PROSITE" id="PS00111">
    <property type="entry name" value="PGLYCERATE_KINASE"/>
    <property type="match status" value="1"/>
</dbReference>
<feature type="binding site" evidence="12 13">
    <location>
        <begin position="61"/>
        <end position="64"/>
    </location>
    <ligand>
        <name>substrate</name>
    </ligand>
</feature>
<comment type="catalytic activity">
    <reaction evidence="1 12 15">
        <text>(2R)-3-phosphoglycerate + ATP = (2R)-3-phospho-glyceroyl phosphate + ADP</text>
        <dbReference type="Rhea" id="RHEA:14801"/>
        <dbReference type="ChEBI" id="CHEBI:30616"/>
        <dbReference type="ChEBI" id="CHEBI:57604"/>
        <dbReference type="ChEBI" id="CHEBI:58272"/>
        <dbReference type="ChEBI" id="CHEBI:456216"/>
        <dbReference type="EC" id="2.7.2.3"/>
    </reaction>
</comment>
<dbReference type="Gene3D" id="3.40.50.1260">
    <property type="entry name" value="Phosphoglycerate kinase, N-terminal domain"/>
    <property type="match status" value="2"/>
</dbReference>
<keyword evidence="11 12" id="KW-0324">Glycolysis</keyword>
<evidence type="ECO:0000313" key="17">
    <source>
        <dbReference type="Proteomes" id="UP000178951"/>
    </source>
</evidence>
<dbReference type="GO" id="GO:0006094">
    <property type="term" value="P:gluconeogenesis"/>
    <property type="evidence" value="ECO:0007669"/>
    <property type="project" value="TreeGrafter"/>
</dbReference>
<evidence type="ECO:0000256" key="8">
    <source>
        <dbReference type="ARBA" id="ARBA00022741"/>
    </source>
</evidence>
<feature type="binding site" evidence="12 13">
    <location>
        <begin position="22"/>
        <end position="24"/>
    </location>
    <ligand>
        <name>substrate</name>
    </ligand>
</feature>
<comment type="pathway">
    <text evidence="2 12">Carbohydrate degradation; glycolysis; pyruvate from D-glyceraldehyde 3-phosphate: step 2/5.</text>
</comment>
<evidence type="ECO:0000256" key="6">
    <source>
        <dbReference type="ARBA" id="ARBA00016471"/>
    </source>
</evidence>
<evidence type="ECO:0000256" key="5">
    <source>
        <dbReference type="ARBA" id="ARBA00013061"/>
    </source>
</evidence>
<dbReference type="InterPro" id="IPR015911">
    <property type="entry name" value="Phosphoglycerate_kinase_CS"/>
</dbReference>
<keyword evidence="10 12" id="KW-0067">ATP-binding</keyword>
<feature type="binding site" evidence="13">
    <location>
        <position position="120"/>
    </location>
    <ligand>
        <name>(2R)-3-phosphoglycerate</name>
        <dbReference type="ChEBI" id="CHEBI:58272"/>
    </ligand>
</feature>
<dbReference type="FunFam" id="3.40.50.1260:FF:000003">
    <property type="entry name" value="Phosphoglycerate kinase"/>
    <property type="match status" value="1"/>
</dbReference>
<keyword evidence="9 12" id="KW-0418">Kinase</keyword>
<comment type="similarity">
    <text evidence="3 12 15">Belongs to the phosphoglycerate kinase family.</text>
</comment>
<dbReference type="InterPro" id="IPR001576">
    <property type="entry name" value="Phosphoglycerate_kinase"/>
</dbReference>